<dbReference type="STRING" id="34027.SAMN05421829_10558"/>
<dbReference type="GO" id="GO:0071356">
    <property type="term" value="P:cellular response to tumor necrosis factor"/>
    <property type="evidence" value="ECO:0007669"/>
    <property type="project" value="TreeGrafter"/>
</dbReference>
<organism evidence="4 5">
    <name type="scientific">Aromatoleum tolulyticum</name>
    <dbReference type="NCBI Taxonomy" id="34027"/>
    <lineage>
        <taxon>Bacteria</taxon>
        <taxon>Pseudomonadati</taxon>
        <taxon>Pseudomonadota</taxon>
        <taxon>Betaproteobacteria</taxon>
        <taxon>Rhodocyclales</taxon>
        <taxon>Rhodocyclaceae</taxon>
        <taxon>Aromatoleum</taxon>
    </lineage>
</organism>
<dbReference type="PANTHER" id="PTHR46680">
    <property type="entry name" value="NF-KAPPA-B INHIBITOR ALPHA"/>
    <property type="match status" value="1"/>
</dbReference>
<keyword evidence="1" id="KW-0677">Repeat</keyword>
<dbReference type="PANTHER" id="PTHR46680:SF3">
    <property type="entry name" value="NF-KAPPA-B INHIBITOR CACTUS"/>
    <property type="match status" value="1"/>
</dbReference>
<dbReference type="PROSITE" id="PS50088">
    <property type="entry name" value="ANK_REPEAT"/>
    <property type="match status" value="2"/>
</dbReference>
<dbReference type="PROSITE" id="PS50297">
    <property type="entry name" value="ANK_REP_REGION"/>
    <property type="match status" value="2"/>
</dbReference>
<evidence type="ECO:0000313" key="5">
    <source>
        <dbReference type="Proteomes" id="UP000186819"/>
    </source>
</evidence>
<dbReference type="GO" id="GO:0005829">
    <property type="term" value="C:cytosol"/>
    <property type="evidence" value="ECO:0007669"/>
    <property type="project" value="TreeGrafter"/>
</dbReference>
<dbReference type="Gene3D" id="1.25.40.20">
    <property type="entry name" value="Ankyrin repeat-containing domain"/>
    <property type="match status" value="1"/>
</dbReference>
<keyword evidence="2 3" id="KW-0040">ANK repeat</keyword>
<reference evidence="5" key="1">
    <citation type="submission" date="2017-01" db="EMBL/GenBank/DDBJ databases">
        <authorList>
            <person name="Varghese N."/>
            <person name="Submissions S."/>
        </authorList>
    </citation>
    <scope>NUCLEOTIDE SEQUENCE [LARGE SCALE GENOMIC DNA]</scope>
    <source>
        <strain evidence="5">ATCC 51758</strain>
    </source>
</reference>
<dbReference type="OrthoDB" id="8905216at2"/>
<dbReference type="Pfam" id="PF12796">
    <property type="entry name" value="Ank_2"/>
    <property type="match status" value="1"/>
</dbReference>
<evidence type="ECO:0000256" key="1">
    <source>
        <dbReference type="ARBA" id="ARBA00022737"/>
    </source>
</evidence>
<dbReference type="Proteomes" id="UP000186819">
    <property type="component" value="Unassembled WGS sequence"/>
</dbReference>
<evidence type="ECO:0000256" key="2">
    <source>
        <dbReference type="ARBA" id="ARBA00023043"/>
    </source>
</evidence>
<dbReference type="Pfam" id="PF00023">
    <property type="entry name" value="Ank"/>
    <property type="match status" value="1"/>
</dbReference>
<keyword evidence="5" id="KW-1185">Reference proteome</keyword>
<dbReference type="InterPro" id="IPR002110">
    <property type="entry name" value="Ankyrin_rpt"/>
</dbReference>
<dbReference type="InterPro" id="IPR051070">
    <property type="entry name" value="NF-kappa-B_inhibitor"/>
</dbReference>
<accession>A0A1N6TP14</accession>
<proteinExistence type="predicted"/>
<evidence type="ECO:0000256" key="3">
    <source>
        <dbReference type="PROSITE-ProRule" id="PRU00023"/>
    </source>
</evidence>
<evidence type="ECO:0000313" key="4">
    <source>
        <dbReference type="EMBL" id="SIQ54994.1"/>
    </source>
</evidence>
<gene>
    <name evidence="4" type="ORF">SAMN05421829_10558</name>
</gene>
<dbReference type="SMART" id="SM00248">
    <property type="entry name" value="ANK"/>
    <property type="match status" value="3"/>
</dbReference>
<feature type="repeat" description="ANK" evidence="3">
    <location>
        <begin position="197"/>
        <end position="229"/>
    </location>
</feature>
<feature type="repeat" description="ANK" evidence="3">
    <location>
        <begin position="128"/>
        <end position="160"/>
    </location>
</feature>
<name>A0A1N6TP14_9RHOO</name>
<dbReference type="EMBL" id="FTMD01000005">
    <property type="protein sequence ID" value="SIQ54994.1"/>
    <property type="molecule type" value="Genomic_DNA"/>
</dbReference>
<dbReference type="SUPFAM" id="SSF48403">
    <property type="entry name" value="Ankyrin repeat"/>
    <property type="match status" value="1"/>
</dbReference>
<dbReference type="GO" id="GO:0051059">
    <property type="term" value="F:NF-kappaB binding"/>
    <property type="evidence" value="ECO:0007669"/>
    <property type="project" value="TreeGrafter"/>
</dbReference>
<dbReference type="AlphaFoldDB" id="A0A1N6TP14"/>
<sequence>MKHPLFECLGDKYPIHLEEKFDRILTRIEFLWDTPEIHDYFSDLLIDKRGDRQGFPPLVLADIITLREFRELETFRQAERREHAVRELAERGITVDREAFIAALRAGDRPLIDLFVRAKFSIHGIEVDGTPPLLFALKSGFTVIASILVNAGADVNARDRLGLTPLLVACGKPTEGYRSIAEALVIRGAQVNVRDPLGNTPLLLSLSGGVADIARLLVEHGADVFTSTRKGESALALACKLDTVEARHVAELIRDKGATR</sequence>
<protein>
    <submittedName>
        <fullName evidence="4">Tankyrase</fullName>
    </submittedName>
</protein>
<dbReference type="InterPro" id="IPR036770">
    <property type="entry name" value="Ankyrin_rpt-contain_sf"/>
</dbReference>
<dbReference type="RefSeq" id="WP_076601757.1">
    <property type="nucleotide sequence ID" value="NZ_FTMD01000005.1"/>
</dbReference>